<protein>
    <submittedName>
        <fullName evidence="1">GPI-anchored surface protein, putative</fullName>
    </submittedName>
</protein>
<sequence length="263" mass="27857">MYQVHVVGSSASLQHAPISTPALFAQLVYRTSRLSSCSGGGCNGGMTVNISASTTAPPATTTEESQNTRNPSPYVDPALLTLATHVSGGHGAASSSSSSLEAYFGPGGALVETYPFFNSSFFEIEERFYHSSTTNENNFLYDVIVCADVDAFDSVTRWFSSRSVASSSSQKLEVGGDNEEQGDDVSRRCGPRRRGCCVVAHIPAVANTELQSRLPMLYSTLVSSLVAAAAAATPLSSWAHGIDVVFQKFLAVRSTEVMYAVIG</sequence>
<name>A0A0S4JHE5_BODSA</name>
<proteinExistence type="predicted"/>
<evidence type="ECO:0000313" key="2">
    <source>
        <dbReference type="Proteomes" id="UP000051952"/>
    </source>
</evidence>
<dbReference type="Proteomes" id="UP000051952">
    <property type="component" value="Unassembled WGS sequence"/>
</dbReference>
<accession>A0A0S4JHE5</accession>
<dbReference type="VEuPathDB" id="TriTrypDB:BSAL_29105"/>
<organism evidence="1 2">
    <name type="scientific">Bodo saltans</name>
    <name type="common">Flagellated protozoan</name>
    <dbReference type="NCBI Taxonomy" id="75058"/>
    <lineage>
        <taxon>Eukaryota</taxon>
        <taxon>Discoba</taxon>
        <taxon>Euglenozoa</taxon>
        <taxon>Kinetoplastea</taxon>
        <taxon>Metakinetoplastina</taxon>
        <taxon>Eubodonida</taxon>
        <taxon>Bodonidae</taxon>
        <taxon>Bodo</taxon>
    </lineage>
</organism>
<reference evidence="2" key="1">
    <citation type="submission" date="2015-09" db="EMBL/GenBank/DDBJ databases">
        <authorList>
            <consortium name="Pathogen Informatics"/>
        </authorList>
    </citation>
    <scope>NUCLEOTIDE SEQUENCE [LARGE SCALE GENOMIC DNA]</scope>
    <source>
        <strain evidence="2">Lake Konstanz</strain>
    </source>
</reference>
<keyword evidence="2" id="KW-1185">Reference proteome</keyword>
<gene>
    <name evidence="1" type="ORF">BSAL_29105</name>
</gene>
<evidence type="ECO:0000313" key="1">
    <source>
        <dbReference type="EMBL" id="CUG90884.1"/>
    </source>
</evidence>
<dbReference type="EMBL" id="CYKH01001873">
    <property type="protein sequence ID" value="CUG90884.1"/>
    <property type="molecule type" value="Genomic_DNA"/>
</dbReference>
<dbReference type="AlphaFoldDB" id="A0A0S4JHE5"/>